<evidence type="ECO:0000313" key="2">
    <source>
        <dbReference type="Proteomes" id="UP001163046"/>
    </source>
</evidence>
<reference evidence="1" key="1">
    <citation type="submission" date="2023-01" db="EMBL/GenBank/DDBJ databases">
        <title>Genome assembly of the deep-sea coral Lophelia pertusa.</title>
        <authorList>
            <person name="Herrera S."/>
            <person name="Cordes E."/>
        </authorList>
    </citation>
    <scope>NUCLEOTIDE SEQUENCE</scope>
    <source>
        <strain evidence="1">USNM1676648</strain>
        <tissue evidence="1">Polyp</tissue>
    </source>
</reference>
<dbReference type="AlphaFoldDB" id="A0A9X0DCE7"/>
<name>A0A9X0DCE7_9CNID</name>
<evidence type="ECO:0000313" key="1">
    <source>
        <dbReference type="EMBL" id="KAJ7394526.1"/>
    </source>
</evidence>
<comment type="caution">
    <text evidence="1">The sequence shown here is derived from an EMBL/GenBank/DDBJ whole genome shotgun (WGS) entry which is preliminary data.</text>
</comment>
<keyword evidence="2" id="KW-1185">Reference proteome</keyword>
<dbReference type="EMBL" id="MU825396">
    <property type="protein sequence ID" value="KAJ7394526.1"/>
    <property type="molecule type" value="Genomic_DNA"/>
</dbReference>
<dbReference type="OrthoDB" id="5988295at2759"/>
<proteinExistence type="predicted"/>
<protein>
    <submittedName>
        <fullName evidence="1">High mobility group</fullName>
    </submittedName>
</protein>
<dbReference type="Proteomes" id="UP001163046">
    <property type="component" value="Unassembled WGS sequence"/>
</dbReference>
<accession>A0A9X0DCE7</accession>
<sequence>MLLIFIYRYVIPHQCSSATLLVPLQNTWIYVLLMWQVCFGVTILDVLKSQFLAINPSQVSVPEIVPLEYRNHDVVLKKSEDLEEFQHPITGVQRRYVVGDRFHTASGPHKSPLCAYHDVRLCEQSHSIKTSFVESENHRKNFRRLRSSTMQSFPVHFLYNYLMDFYHNEQIVEMQIEKMRKVMKEGQEISRDEYKRFTFRNLNSLEDTLIFLVIYLPTQMRFPIGQERVTCDWPHRKHVSPLPSMFPSASNRITLRLRLH</sequence>
<gene>
    <name evidence="1" type="primary">HMGXB3_1</name>
    <name evidence="1" type="ORF">OS493_000341</name>
</gene>
<organism evidence="1 2">
    <name type="scientific">Desmophyllum pertusum</name>
    <dbReference type="NCBI Taxonomy" id="174260"/>
    <lineage>
        <taxon>Eukaryota</taxon>
        <taxon>Metazoa</taxon>
        <taxon>Cnidaria</taxon>
        <taxon>Anthozoa</taxon>
        <taxon>Hexacorallia</taxon>
        <taxon>Scleractinia</taxon>
        <taxon>Caryophylliina</taxon>
        <taxon>Caryophylliidae</taxon>
        <taxon>Desmophyllum</taxon>
    </lineage>
</organism>